<dbReference type="Proteomes" id="UP000823388">
    <property type="component" value="Chromosome 3K"/>
</dbReference>
<proteinExistence type="predicted"/>
<evidence type="ECO:0000313" key="2">
    <source>
        <dbReference type="Proteomes" id="UP000823388"/>
    </source>
</evidence>
<gene>
    <name evidence="1" type="ORF">PVAP13_3KG468403</name>
</gene>
<name>A0A8T0V7H5_PANVG</name>
<accession>A0A8T0V7H5</accession>
<protein>
    <submittedName>
        <fullName evidence="1">Uncharacterized protein</fullName>
    </submittedName>
</protein>
<dbReference type="AlphaFoldDB" id="A0A8T0V7H5"/>
<organism evidence="1 2">
    <name type="scientific">Panicum virgatum</name>
    <name type="common">Blackwell switchgrass</name>
    <dbReference type="NCBI Taxonomy" id="38727"/>
    <lineage>
        <taxon>Eukaryota</taxon>
        <taxon>Viridiplantae</taxon>
        <taxon>Streptophyta</taxon>
        <taxon>Embryophyta</taxon>
        <taxon>Tracheophyta</taxon>
        <taxon>Spermatophyta</taxon>
        <taxon>Magnoliopsida</taxon>
        <taxon>Liliopsida</taxon>
        <taxon>Poales</taxon>
        <taxon>Poaceae</taxon>
        <taxon>PACMAD clade</taxon>
        <taxon>Panicoideae</taxon>
        <taxon>Panicodae</taxon>
        <taxon>Paniceae</taxon>
        <taxon>Panicinae</taxon>
        <taxon>Panicum</taxon>
        <taxon>Panicum sect. Hiantes</taxon>
    </lineage>
</organism>
<evidence type="ECO:0000313" key="1">
    <source>
        <dbReference type="EMBL" id="KAG2629466.1"/>
    </source>
</evidence>
<reference evidence="1" key="1">
    <citation type="submission" date="2020-05" db="EMBL/GenBank/DDBJ databases">
        <title>WGS assembly of Panicum virgatum.</title>
        <authorList>
            <person name="Lovell J.T."/>
            <person name="Jenkins J."/>
            <person name="Shu S."/>
            <person name="Juenger T.E."/>
            <person name="Schmutz J."/>
        </authorList>
    </citation>
    <scope>NUCLEOTIDE SEQUENCE</scope>
    <source>
        <strain evidence="1">AP13</strain>
    </source>
</reference>
<keyword evidence="2" id="KW-1185">Reference proteome</keyword>
<comment type="caution">
    <text evidence="1">The sequence shown here is derived from an EMBL/GenBank/DDBJ whole genome shotgun (WGS) entry which is preliminary data.</text>
</comment>
<dbReference type="EMBL" id="CM029041">
    <property type="protein sequence ID" value="KAG2629466.1"/>
    <property type="molecule type" value="Genomic_DNA"/>
</dbReference>
<sequence length="139" mass="16309">MDPLCARSWEFVLPPKIRRREICSRRMQLGSGRLRRRTRGRPRGHLHRRTHGAIRGIYGGGQEADELKQSGGAKDFGAAADCRWMRLGCARQLRRNRGRMRQRRCGRHREELEWMMSDSPHQCGRCPVSFCRLISFEFD</sequence>